<keyword evidence="3" id="KW-1185">Reference proteome</keyword>
<accession>A0AAV7UW75</accession>
<evidence type="ECO:0000313" key="3">
    <source>
        <dbReference type="Proteomes" id="UP001066276"/>
    </source>
</evidence>
<gene>
    <name evidence="2" type="ORF">NDU88_001485</name>
</gene>
<dbReference type="EMBL" id="JANPWB010000004">
    <property type="protein sequence ID" value="KAJ1192173.1"/>
    <property type="molecule type" value="Genomic_DNA"/>
</dbReference>
<feature type="compositionally biased region" description="Basic and acidic residues" evidence="1">
    <location>
        <begin position="1"/>
        <end position="10"/>
    </location>
</feature>
<organism evidence="2 3">
    <name type="scientific">Pleurodeles waltl</name>
    <name type="common">Iberian ribbed newt</name>
    <dbReference type="NCBI Taxonomy" id="8319"/>
    <lineage>
        <taxon>Eukaryota</taxon>
        <taxon>Metazoa</taxon>
        <taxon>Chordata</taxon>
        <taxon>Craniata</taxon>
        <taxon>Vertebrata</taxon>
        <taxon>Euteleostomi</taxon>
        <taxon>Amphibia</taxon>
        <taxon>Batrachia</taxon>
        <taxon>Caudata</taxon>
        <taxon>Salamandroidea</taxon>
        <taxon>Salamandridae</taxon>
        <taxon>Pleurodelinae</taxon>
        <taxon>Pleurodeles</taxon>
    </lineage>
</organism>
<proteinExistence type="predicted"/>
<comment type="caution">
    <text evidence="2">The sequence shown here is derived from an EMBL/GenBank/DDBJ whole genome shotgun (WGS) entry which is preliminary data.</text>
</comment>
<evidence type="ECO:0000313" key="2">
    <source>
        <dbReference type="EMBL" id="KAJ1192173.1"/>
    </source>
</evidence>
<evidence type="ECO:0000256" key="1">
    <source>
        <dbReference type="SAM" id="MobiDB-lite"/>
    </source>
</evidence>
<reference evidence="2" key="1">
    <citation type="journal article" date="2022" name="bioRxiv">
        <title>Sequencing and chromosome-scale assembly of the giantPleurodeles waltlgenome.</title>
        <authorList>
            <person name="Brown T."/>
            <person name="Elewa A."/>
            <person name="Iarovenko S."/>
            <person name="Subramanian E."/>
            <person name="Araus A.J."/>
            <person name="Petzold A."/>
            <person name="Susuki M."/>
            <person name="Suzuki K.-i.T."/>
            <person name="Hayashi T."/>
            <person name="Toyoda A."/>
            <person name="Oliveira C."/>
            <person name="Osipova E."/>
            <person name="Leigh N.D."/>
            <person name="Simon A."/>
            <person name="Yun M.H."/>
        </authorList>
    </citation>
    <scope>NUCLEOTIDE SEQUENCE</scope>
    <source>
        <strain evidence="2">20211129_DDA</strain>
        <tissue evidence="2">Liver</tissue>
    </source>
</reference>
<sequence length="109" mass="11838">MAGVSDRDESQVSGCFRSSPGDGLAKASLPPPPRGHPRLDRCCCSQASNLGLGGEPRPRSFQFYAAFNYLVFFSLMNAVDTSKESVTYGEQYLNSAVDDLEVLKFHEAA</sequence>
<protein>
    <submittedName>
        <fullName evidence="2">Uncharacterized protein</fullName>
    </submittedName>
</protein>
<dbReference type="AlphaFoldDB" id="A0AAV7UW75"/>
<name>A0AAV7UW75_PLEWA</name>
<feature type="region of interest" description="Disordered" evidence="1">
    <location>
        <begin position="1"/>
        <end position="38"/>
    </location>
</feature>
<dbReference type="Proteomes" id="UP001066276">
    <property type="component" value="Chromosome 2_2"/>
</dbReference>